<sequence length="532" mass="57652">MVPIGYDATMAAELKAPVLDPVWFLLRQLHFGEFHHDGGSSPVDIEVTLAQAQPSRMRAAAGGQEPAEIRLGRSPLEAVIEQEAVANDGLENLRMRAAGGLRLQRLLRAAGLAAQADVWAGRGRFVPPARAVLDDEVRDWYDTMAGRVPDARLIGGQVARIVSGQDTTTVLAPGELDVLKAWQAGTGIWEHSARGQGNWDPEQLEYRLSAGGVVGDGEVVLDVPEYVEGTLDWYAFDVGHVSLGLTGQTGVTRLHRLPVPLEFAGMPNNRFWSFEDPGLNFDLLELFTRTDRRPSTATMMALEFALSYGDDWCQVPLPLPAHAVCQIQSVVITDCFGDTVTAERPAGRWNLFRPDDPQAPDGLGTVFVNAAPNLVLDGEPLEEVHFLRDEQANLAWAIETRVPAPLGGSRPPAAPAEPGPSASATGTSWTLAPVSLARNWFPLVPVADEAGRLAVGTLWTARDARPGGRVLGELLPGKRLHDNEVPSEGVQVVRSWQSARAIDGSLHFWIGRAKIPRQTDLAPDLRFDVVDP</sequence>
<evidence type="ECO:0000313" key="3">
    <source>
        <dbReference type="Proteomes" id="UP000647172"/>
    </source>
</evidence>
<dbReference type="Proteomes" id="UP000647172">
    <property type="component" value="Unassembled WGS sequence"/>
</dbReference>
<feature type="region of interest" description="Disordered" evidence="1">
    <location>
        <begin position="406"/>
        <end position="426"/>
    </location>
</feature>
<accession>A0A919JCQ4</accession>
<keyword evidence="3" id="KW-1185">Reference proteome</keyword>
<organism evidence="2 3">
    <name type="scientific">Actinoplanes nipponensis</name>
    <dbReference type="NCBI Taxonomy" id="135950"/>
    <lineage>
        <taxon>Bacteria</taxon>
        <taxon>Bacillati</taxon>
        <taxon>Actinomycetota</taxon>
        <taxon>Actinomycetes</taxon>
        <taxon>Micromonosporales</taxon>
        <taxon>Micromonosporaceae</taxon>
        <taxon>Actinoplanes</taxon>
    </lineage>
</organism>
<protein>
    <submittedName>
        <fullName evidence="2">Uncharacterized protein</fullName>
    </submittedName>
</protein>
<name>A0A919JCQ4_9ACTN</name>
<dbReference type="AlphaFoldDB" id="A0A919JCQ4"/>
<comment type="caution">
    <text evidence="2">The sequence shown here is derived from an EMBL/GenBank/DDBJ whole genome shotgun (WGS) entry which is preliminary data.</text>
</comment>
<gene>
    <name evidence="2" type="ORF">Ani05nite_05090</name>
</gene>
<evidence type="ECO:0000313" key="2">
    <source>
        <dbReference type="EMBL" id="GIE46975.1"/>
    </source>
</evidence>
<proteinExistence type="predicted"/>
<evidence type="ECO:0000256" key="1">
    <source>
        <dbReference type="SAM" id="MobiDB-lite"/>
    </source>
</evidence>
<dbReference type="EMBL" id="BOMQ01000008">
    <property type="protein sequence ID" value="GIE46975.1"/>
    <property type="molecule type" value="Genomic_DNA"/>
</dbReference>
<reference evidence="2" key="1">
    <citation type="submission" date="2021-01" db="EMBL/GenBank/DDBJ databases">
        <title>Whole genome shotgun sequence of Actinoplanes nipponensis NBRC 14063.</title>
        <authorList>
            <person name="Komaki H."/>
            <person name="Tamura T."/>
        </authorList>
    </citation>
    <scope>NUCLEOTIDE SEQUENCE</scope>
    <source>
        <strain evidence="2">NBRC 14063</strain>
    </source>
</reference>